<dbReference type="InterPro" id="IPR010982">
    <property type="entry name" value="Lambda_DNA-bd_dom_sf"/>
</dbReference>
<dbReference type="PROSITE" id="PS00356">
    <property type="entry name" value="HTH_LACI_1"/>
    <property type="match status" value="1"/>
</dbReference>
<dbReference type="Gene3D" id="1.10.260.40">
    <property type="entry name" value="lambda repressor-like DNA-binding domains"/>
    <property type="match status" value="1"/>
</dbReference>
<dbReference type="Gene3D" id="3.40.50.2300">
    <property type="match status" value="1"/>
</dbReference>
<evidence type="ECO:0000256" key="5">
    <source>
        <dbReference type="ARBA" id="ARBA00023163"/>
    </source>
</evidence>
<evidence type="ECO:0000313" key="8">
    <source>
        <dbReference type="Proteomes" id="UP000257143"/>
    </source>
</evidence>
<dbReference type="Pfam" id="PF00532">
    <property type="entry name" value="Peripla_BP_1"/>
    <property type="match status" value="1"/>
</dbReference>
<dbReference type="PRINTS" id="PR00036">
    <property type="entry name" value="HTHLACI"/>
</dbReference>
<dbReference type="CDD" id="cd01392">
    <property type="entry name" value="HTH_LacI"/>
    <property type="match status" value="1"/>
</dbReference>
<dbReference type="InterPro" id="IPR000843">
    <property type="entry name" value="HTH_LacI"/>
</dbReference>
<dbReference type="AlphaFoldDB" id="A0A3D8Q2T6"/>
<keyword evidence="4" id="KW-0238">DNA-binding</keyword>
<dbReference type="SMART" id="SM00354">
    <property type="entry name" value="HTH_LACI"/>
    <property type="match status" value="1"/>
</dbReference>
<comment type="caution">
    <text evidence="7">The sequence shown here is derived from an EMBL/GenBank/DDBJ whole genome shotgun (WGS) entry which is preliminary data.</text>
</comment>
<dbReference type="PANTHER" id="PTHR30146:SF95">
    <property type="entry name" value="RIBOSE OPERON REPRESSOR"/>
    <property type="match status" value="1"/>
</dbReference>
<accession>A0A3D8Q2T6</accession>
<evidence type="ECO:0000256" key="2">
    <source>
        <dbReference type="ARBA" id="ARBA00022491"/>
    </source>
</evidence>
<dbReference type="PANTHER" id="PTHR30146">
    <property type="entry name" value="LACI-RELATED TRANSCRIPTIONAL REPRESSOR"/>
    <property type="match status" value="1"/>
</dbReference>
<dbReference type="InterPro" id="IPR028082">
    <property type="entry name" value="Peripla_BP_I"/>
</dbReference>
<dbReference type="Pfam" id="PF00356">
    <property type="entry name" value="LacI"/>
    <property type="match status" value="1"/>
</dbReference>
<proteinExistence type="predicted"/>
<evidence type="ECO:0000256" key="3">
    <source>
        <dbReference type="ARBA" id="ARBA00023015"/>
    </source>
</evidence>
<gene>
    <name evidence="7" type="ORF">CWR48_03095</name>
</gene>
<evidence type="ECO:0000256" key="4">
    <source>
        <dbReference type="ARBA" id="ARBA00023125"/>
    </source>
</evidence>
<evidence type="ECO:0000259" key="6">
    <source>
        <dbReference type="PROSITE" id="PS50932"/>
    </source>
</evidence>
<protein>
    <recommendedName>
        <fullName evidence="1">Catabolite control protein A</fullName>
    </recommendedName>
</protein>
<sequence length="139" mass="15649">MSAKIRDVAKKAGVSAATVSRVLNNSGYAHEDTRKKVLHAMQKLNYKPNEIARSLYKKKSKLIGLILPDITNPFFPQLSRGVEDYLREKGYSLLIGNTDEYLEQEIDYIETFVQHNVVGIVASINGAHSEMLSERVQIL</sequence>
<evidence type="ECO:0000313" key="7">
    <source>
        <dbReference type="EMBL" id="RDW21405.1"/>
    </source>
</evidence>
<dbReference type="OrthoDB" id="9784962at2"/>
<name>A0A3D8Q2T6_9BACI</name>
<feature type="domain" description="HTH lacI-type" evidence="6">
    <location>
        <begin position="3"/>
        <end position="57"/>
    </location>
</feature>
<dbReference type="InterPro" id="IPR001761">
    <property type="entry name" value="Peripla_BP/Lac1_sug-bd_dom"/>
</dbReference>
<dbReference type="SUPFAM" id="SSF53822">
    <property type="entry name" value="Periplasmic binding protein-like I"/>
    <property type="match status" value="1"/>
</dbReference>
<keyword evidence="5" id="KW-0804">Transcription</keyword>
<evidence type="ECO:0000256" key="1">
    <source>
        <dbReference type="ARBA" id="ARBA00019435"/>
    </source>
</evidence>
<dbReference type="GO" id="GO:0000976">
    <property type="term" value="F:transcription cis-regulatory region binding"/>
    <property type="evidence" value="ECO:0007669"/>
    <property type="project" value="TreeGrafter"/>
</dbReference>
<dbReference type="GO" id="GO:0003700">
    <property type="term" value="F:DNA-binding transcription factor activity"/>
    <property type="evidence" value="ECO:0007669"/>
    <property type="project" value="TreeGrafter"/>
</dbReference>
<dbReference type="PROSITE" id="PS50932">
    <property type="entry name" value="HTH_LACI_2"/>
    <property type="match status" value="1"/>
</dbReference>
<dbReference type="Proteomes" id="UP000257143">
    <property type="component" value="Unassembled WGS sequence"/>
</dbReference>
<keyword evidence="2" id="KW-0678">Repressor</keyword>
<dbReference type="SUPFAM" id="SSF47413">
    <property type="entry name" value="lambda repressor-like DNA-binding domains"/>
    <property type="match status" value="1"/>
</dbReference>
<keyword evidence="3" id="KW-0805">Transcription regulation</keyword>
<organism evidence="7 8">
    <name type="scientific">Oceanobacillus arenosus</name>
    <dbReference type="NCBI Taxonomy" id="1229153"/>
    <lineage>
        <taxon>Bacteria</taxon>
        <taxon>Bacillati</taxon>
        <taxon>Bacillota</taxon>
        <taxon>Bacilli</taxon>
        <taxon>Bacillales</taxon>
        <taxon>Bacillaceae</taxon>
        <taxon>Oceanobacillus</taxon>
    </lineage>
</organism>
<keyword evidence="8" id="KW-1185">Reference proteome</keyword>
<dbReference type="EMBL" id="PIOC01000003">
    <property type="protein sequence ID" value="RDW21405.1"/>
    <property type="molecule type" value="Genomic_DNA"/>
</dbReference>
<reference evidence="8" key="1">
    <citation type="submission" date="2017-11" db="EMBL/GenBank/DDBJ databases">
        <authorList>
            <person name="Zhu W."/>
        </authorList>
    </citation>
    <scope>NUCLEOTIDE SEQUENCE [LARGE SCALE GENOMIC DNA]</scope>
    <source>
        <strain evidence="8">CAU 1183</strain>
    </source>
</reference>
<dbReference type="FunFam" id="1.10.260.40:FF:000002">
    <property type="entry name" value="HTH-type transcriptional repressor PurR"/>
    <property type="match status" value="1"/>
</dbReference>